<dbReference type="PROSITE" id="PS51795">
    <property type="entry name" value="ZF_FLZ"/>
    <property type="match status" value="1"/>
</dbReference>
<evidence type="ECO:0000313" key="7">
    <source>
        <dbReference type="EMBL" id="MPA30679.1"/>
    </source>
</evidence>
<dbReference type="AlphaFoldDB" id="A0A5B6YG64"/>
<dbReference type="InterPro" id="IPR007650">
    <property type="entry name" value="Zf-FLZ_dom"/>
</dbReference>
<dbReference type="PANTHER" id="PTHR46443">
    <property type="entry name" value="FCS-LIKE ZINC FINGER 8"/>
    <property type="match status" value="1"/>
</dbReference>
<feature type="domain" description="FLZ-type" evidence="6">
    <location>
        <begin position="254"/>
        <end position="298"/>
    </location>
</feature>
<keyword evidence="2" id="KW-0479">Metal-binding</keyword>
<keyword evidence="3" id="KW-0862">Zinc</keyword>
<dbReference type="PANTHER" id="PTHR46443:SF3">
    <property type="entry name" value="PROTEIN MARD1"/>
    <property type="match status" value="1"/>
</dbReference>
<sequence length="305" mass="33568">MLRNGSRAVTSKQAIMADHSSLPSSSSQNHTRPISSFFGSPRFFHGFLAKAPSETETMSPTSILDSKPFYAIANPFGYDNKMSKFHHTLSENKHCWENSDSKGIGLALIDSLNDEKTCDNFSKPNTRMVLFGSKLKIKIPPLPALSPGESPKSPADFGIKTRNSQILGTSSPFGSLNSVIQTQDSPLASTGCLSMSEMELSEDYTCVISHGPNPKTTHIYGNCVLENCCGIVSLSELKNENCTSTHKFNSPWENFLSFCYTCKKNLGQGKDIYMYRGEKAFCSRECRGQEMLFDGVENSESDDAL</sequence>
<feature type="region of interest" description="Disordered" evidence="5">
    <location>
        <begin position="1"/>
        <end position="31"/>
    </location>
</feature>
<feature type="zinc finger region" description="FLZ-type" evidence="4">
    <location>
        <begin position="254"/>
        <end position="298"/>
    </location>
</feature>
<protein>
    <recommendedName>
        <fullName evidence="6">FLZ-type domain-containing protein</fullName>
    </recommendedName>
</protein>
<evidence type="ECO:0000256" key="5">
    <source>
        <dbReference type="SAM" id="MobiDB-lite"/>
    </source>
</evidence>
<evidence type="ECO:0000256" key="4">
    <source>
        <dbReference type="PROSITE-ProRule" id="PRU01131"/>
    </source>
</evidence>
<accession>A0A5B6YG64</accession>
<dbReference type="EMBL" id="GHES01000120">
    <property type="protein sequence ID" value="MPA30679.1"/>
    <property type="molecule type" value="Transcribed_RNA"/>
</dbReference>
<evidence type="ECO:0000259" key="6">
    <source>
        <dbReference type="PROSITE" id="PS51795"/>
    </source>
</evidence>
<evidence type="ECO:0000256" key="2">
    <source>
        <dbReference type="ARBA" id="ARBA00022723"/>
    </source>
</evidence>
<name>A0A5B6YG64_DAVIN</name>
<dbReference type="InterPro" id="IPR044593">
    <property type="entry name" value="FLZ8/MARD1"/>
</dbReference>
<organism evidence="7">
    <name type="scientific">Davidia involucrata</name>
    <name type="common">Dove tree</name>
    <dbReference type="NCBI Taxonomy" id="16924"/>
    <lineage>
        <taxon>Eukaryota</taxon>
        <taxon>Viridiplantae</taxon>
        <taxon>Streptophyta</taxon>
        <taxon>Embryophyta</taxon>
        <taxon>Tracheophyta</taxon>
        <taxon>Spermatophyta</taxon>
        <taxon>Magnoliopsida</taxon>
        <taxon>eudicotyledons</taxon>
        <taxon>Gunneridae</taxon>
        <taxon>Pentapetalae</taxon>
        <taxon>asterids</taxon>
        <taxon>Cornales</taxon>
        <taxon>Nyssaceae</taxon>
        <taxon>Davidia</taxon>
    </lineage>
</organism>
<evidence type="ECO:0000256" key="1">
    <source>
        <dbReference type="ARBA" id="ARBA00009374"/>
    </source>
</evidence>
<keyword evidence="3" id="KW-0863">Zinc-finger</keyword>
<comment type="similarity">
    <text evidence="1">Belongs to the FLZ family.</text>
</comment>
<dbReference type="Pfam" id="PF04570">
    <property type="entry name" value="zf-FLZ"/>
    <property type="match status" value="1"/>
</dbReference>
<proteinExistence type="inferred from homology"/>
<gene>
    <name evidence="7" type="ORF">Din_000120</name>
</gene>
<reference evidence="7" key="1">
    <citation type="submission" date="2019-08" db="EMBL/GenBank/DDBJ databases">
        <title>Reference gene set and small RNA set construction with multiple tissues from Davidia involucrata Baill.</title>
        <authorList>
            <person name="Yang H."/>
            <person name="Zhou C."/>
            <person name="Li G."/>
            <person name="Wang J."/>
            <person name="Gao P."/>
            <person name="Wang M."/>
            <person name="Wang R."/>
            <person name="Zhao Y."/>
        </authorList>
    </citation>
    <scope>NUCLEOTIDE SEQUENCE</scope>
    <source>
        <tissue evidence="7">Mixed with DoveR01_LX</tissue>
    </source>
</reference>
<dbReference type="GO" id="GO:0008270">
    <property type="term" value="F:zinc ion binding"/>
    <property type="evidence" value="ECO:0007669"/>
    <property type="project" value="UniProtKB-KW"/>
</dbReference>
<evidence type="ECO:0000256" key="3">
    <source>
        <dbReference type="ARBA" id="ARBA00022771"/>
    </source>
</evidence>